<reference evidence="14 15" key="1">
    <citation type="journal article" date="2019" name="Int. J. Syst. Evol. Microbiol.">
        <title>The Global Catalogue of Microorganisms (GCM) 10K type strain sequencing project: providing services to taxonomists for standard genome sequencing and annotation.</title>
        <authorList>
            <consortium name="The Broad Institute Genomics Platform"/>
            <consortium name="The Broad Institute Genome Sequencing Center for Infectious Disease"/>
            <person name="Wu L."/>
            <person name="Ma J."/>
        </authorList>
    </citation>
    <scope>NUCLEOTIDE SEQUENCE [LARGE SCALE GENOMIC DNA]</scope>
    <source>
        <strain evidence="14 15">JCM 14326</strain>
    </source>
</reference>
<feature type="domain" description="Ketosynthase family 3 (KS3)" evidence="12">
    <location>
        <begin position="33"/>
        <end position="456"/>
    </location>
</feature>
<evidence type="ECO:0000313" key="15">
    <source>
        <dbReference type="Proteomes" id="UP001501094"/>
    </source>
</evidence>
<dbReference type="InterPro" id="IPR050091">
    <property type="entry name" value="PKS_NRPS_Biosynth_Enz"/>
</dbReference>
<feature type="active site" description="Proton acceptor; for dehydratase activity" evidence="9">
    <location>
        <position position="964"/>
    </location>
</feature>
<dbReference type="Gene3D" id="3.40.366.10">
    <property type="entry name" value="Malonyl-Coenzyme A Acyl Carrier Protein, domain 2"/>
    <property type="match status" value="2"/>
</dbReference>
<feature type="compositionally biased region" description="Low complexity" evidence="10">
    <location>
        <begin position="469"/>
        <end position="487"/>
    </location>
</feature>
<dbReference type="InterPro" id="IPR020807">
    <property type="entry name" value="PKS_DH"/>
</dbReference>
<dbReference type="Pfam" id="PF08990">
    <property type="entry name" value="Docking"/>
    <property type="match status" value="1"/>
</dbReference>
<feature type="region of interest" description="Disordered" evidence="10">
    <location>
        <begin position="1268"/>
        <end position="1301"/>
    </location>
</feature>
<dbReference type="InterPro" id="IPR049552">
    <property type="entry name" value="PKS_DH_N"/>
</dbReference>
<dbReference type="InterPro" id="IPR049900">
    <property type="entry name" value="PKS_mFAS_DH"/>
</dbReference>
<evidence type="ECO:0000259" key="12">
    <source>
        <dbReference type="PROSITE" id="PS52004"/>
    </source>
</evidence>
<feature type="region of interest" description="Disordered" evidence="10">
    <location>
        <begin position="2362"/>
        <end position="2385"/>
    </location>
</feature>
<evidence type="ECO:0000256" key="5">
    <source>
        <dbReference type="ARBA" id="ARBA00022679"/>
    </source>
</evidence>
<dbReference type="InterPro" id="IPR049551">
    <property type="entry name" value="PKS_DH_C"/>
</dbReference>
<dbReference type="Pfam" id="PF16197">
    <property type="entry name" value="KAsynt_C_assoc"/>
    <property type="match status" value="2"/>
</dbReference>
<evidence type="ECO:0000256" key="4">
    <source>
        <dbReference type="ARBA" id="ARBA00022553"/>
    </source>
</evidence>
<feature type="region of interest" description="N-terminal hotdog fold" evidence="9">
    <location>
        <begin position="932"/>
        <end position="1053"/>
    </location>
</feature>
<evidence type="ECO:0000256" key="10">
    <source>
        <dbReference type="SAM" id="MobiDB-lite"/>
    </source>
</evidence>
<dbReference type="SMART" id="SM00827">
    <property type="entry name" value="PKS_AT"/>
    <property type="match status" value="2"/>
</dbReference>
<sequence length="2872" mass="296735">MADEQKLRDYLKRAIADAQEARKRLQDLEDRRQEPIAVVGMACRYPGGVESPEDLWRLVAEGTDAVSGFPVNRGWDLESLYDADPSRPGTSYIREGGFLHDADLFDAELFGLSPREALALDPQQRLLLESAWEAFERAGMDPRGLRGSRTGVFAGVMYNDYGSRPHLPPEDEGYLFNGSAGSVASGRLSYTFGLEGPAVSVDTACSSSLVALHLAAAALRNGECDLALAGGVAVMSTPVAFVEFSRQRGLAMDGRCKSFAAAADGTGWAEGVGLLVVERLSDAVAKGHRILGVLRGSAVNQDGASNGLTAPNGPAQERVIRQALANAGLEPGDVDAVEAHGTGTKLGDPIEAQALLATYGRDRQEPLWLGSLKSNIGHAQAAAGVGGIIKMLEAMRHGVLPRTLHVDAPSPHVDWSAGAVELLTEERAWPETGRPRRAAVSSFGISGTNAHVILEAPPEPAPAEPVPGPAERITAGPADPAAPGGPDPAVLPLSAPDDAALRDQAARLARHLRDRPGISPAAAGRALAETRTRFDRRAAAIGPDRAAVLTALDALAAGEATSVDARDTTAFLFTGQGSQRPGMGRELYGSEPVFASAFDDVCRHLDPMLERPLREVLFADDAAGSGDVAVGSADAAGDAALLDQTVFAQAALFAVETALFRLVESFGVRPDFLLGHSIGEVSAAHAAGVLDLADACAMVAARGRLMQSAPAGGAMVAVEASEDDVTPTLVSGVEIAGINGPTAVVVSGDVDAAEQVAQIWRERGRRVKRLSVSHAFHSAHMDGILAEFEATISSLTFREPSIPVVSDVTGQIATELTSPAYWSRQIRSAVRFHDGVQTLQAAGVVRYLELGPDGVLSALLPDAVPALRAGRPERTTFLTALATVAPDWRTYYARTPGAPVELPTYAFQRRSYWLHQVASGDASGLGLDATGHPLLGGALPAADRDEIRLTGRISRNHPAWLADHTVHGAAILPGTALLELAAWAGDRIGFGTVAELTHAAPVVLGERGALRLQCVIGPDDGGTRRIGLWSRADGAETWTPHATGTLTDAAPPADEDLLSWPPEGADEIDLTDVYERVAADGYGYGPAFRNLRRLWRRGGDLFAEVGPAELGTGHLVHPALLDAALHPLLPGVTPGRDTALLPFSWTGVRLRAAGTGALRVRLTPGDGDTVALLIADGSGLPVASAESLALRPLSAADLRAPGRDSLLEVVWEPAGPAASSGRLAVLGEDRLGLPAGTPLVPGLAALTDVPDVVVLPVPFTDGTVSAGDGAVSAESDAAPAQGGTASAGDRGVPAGDGAGPAERARAAVHHVLAVLQEWLADPRYAHARLAVVTRAGDLARSGVTGLVRAAQTEHPGRFQLVELDAPGPALGEALAATAPETAVRGGTIVAPRLARVPAGAAEAAPVAWDQGTVLITGATGALGSALARHLAGRHGARRLLLVSRRGADAPGAAELAAQLADLGAEAVFAACDLADRDGLAAVLAGIPADQPLCAVVHTAGIVDDGTLAGLTPEQADRVLRPKVDAAWNLHELTLGQDLTAFVLYSSLAGLLGNAGQASYAAGNTFLDALAAHRRELGLPGLSLAWGLWAEGSELTGALTDVDRRRLAATGIGALETAAALDLFDAGVGHGGPLLALTGLDPAAARAAGGVTTPMLRGLLPAARAAGAAAGSGRYDALAPQERAAALADLVRTRVAGVLGHADAAGLDGGRPFQELGFDSLTAVELRNQLAAATGLSLPSTLVFDYPSADALAGHLGDLLAGTERGPAVTVAPRDEPVAIVGMACRFPGGVGSPEDLWRLVAEGTDAVSGFPENRGWDLDSLYDPDPGHAGTSTTRHGGFLHDADLFDPEFFGISRREALATDPQQRLLLTAAWEALEHAGIDPADLRGSRGGVFTGIMYHDYGTLTRPVPEDLEGFLAGGSAGSVASGRLSYTFGLEGPAVSVDTACSSSLVALHLAAASLRSGESDLALAGGVTVMSTPTAFVEFSRQRGLAPDGRCKSFGAGADGTAWAEGVGLLVVERLSDAVANGHRIYGVLKGSAVNQDGASNGLTAPNGPAQERVIRQALANAGLEPGDIDAVEAHGTGTKLGDPIEAQALLATYGQDRREPLWLGSLKSNIGHAQAAAGVGGIIKMLQAMRHGVLPRTLHAQERSPHIDWSAGSVELLTEERAWPETGRPRRAAVSSFGISGTNAHVILEAPPEPVPAQPAPVEPVPTGAAASDAAAWPVSGRTAQAVREQAARLLDHLLTHPDLPVPGVSAALAVRSRFEHRAVAVGQDRSALLDALAEIARGDTAVTEARPGRTAFVFTGQGSQRLGMGRELYGSEPVFASAFDDVCRHLDPALGRSLREVLFAGDAADGPVTPGGSSGDAAGGPAGVDGGPGEVSGDSAAALDQTVFAQAALFAVETALFRLVESFGVRPDFLLGHSIGEVTAAHAAGVLDLADACALVAARGRLMQSAPAGGAMVAIEAAEEDVVATLVPGAGIAAVNGPAAVVVSGDDAAAEQIAQVWRDRGHRVKRLSVSHAFHSAHMDGILAEFEETISGLTFREPSIPVVSNVTGEVATELTVPAYWSRQIRSAVRFHDGVETLRVAGVVRYLELGPDAVLSALLPGTAAAALRARRPERTALLTALGTLHADGLDLDWRRLAAGPAVELPTYPFQTRRYWLEPTRAGSAPAGPALPGEPEPGAGDETGGPGTSSDLPLTDRLRDLSPQERGPEVLDLVLRQVSHVLGGMAAAPDRPFRDLGLDSLTAVDLRNRLAAAARTPLPATLVWDHPTPEALAARLLELVLPEDGPAEPGRAELDRLDAVVAGLGQDDDARSSLTVRLQTLLARLTETPAAAGAAGVEERLESASADEIFDFIDNELGRTAG</sequence>
<feature type="domain" description="Carrier" evidence="11">
    <location>
        <begin position="2715"/>
        <end position="2790"/>
    </location>
</feature>
<dbReference type="PROSITE" id="PS00606">
    <property type="entry name" value="KS3_1"/>
    <property type="match status" value="2"/>
</dbReference>
<evidence type="ECO:0000256" key="9">
    <source>
        <dbReference type="PROSITE-ProRule" id="PRU01363"/>
    </source>
</evidence>
<feature type="region of interest" description="Disordered" evidence="10">
    <location>
        <begin position="457"/>
        <end position="487"/>
    </location>
</feature>
<dbReference type="InterPro" id="IPR009081">
    <property type="entry name" value="PP-bd_ACP"/>
</dbReference>
<organism evidence="14 15">
    <name type="scientific">Myceligenerans crystallogenes</name>
    <dbReference type="NCBI Taxonomy" id="316335"/>
    <lineage>
        <taxon>Bacteria</taxon>
        <taxon>Bacillati</taxon>
        <taxon>Actinomycetota</taxon>
        <taxon>Actinomycetes</taxon>
        <taxon>Micrococcales</taxon>
        <taxon>Promicromonosporaceae</taxon>
        <taxon>Myceligenerans</taxon>
    </lineage>
</organism>
<dbReference type="InterPro" id="IPR036291">
    <property type="entry name" value="NAD(P)-bd_dom_sf"/>
</dbReference>
<dbReference type="Proteomes" id="UP001501094">
    <property type="component" value="Unassembled WGS sequence"/>
</dbReference>
<dbReference type="SUPFAM" id="SSF53901">
    <property type="entry name" value="Thiolase-like"/>
    <property type="match status" value="2"/>
</dbReference>
<dbReference type="SMART" id="SM01294">
    <property type="entry name" value="PKS_PP_betabranch"/>
    <property type="match status" value="2"/>
</dbReference>
<feature type="compositionally biased region" description="Basic and acidic residues" evidence="10">
    <location>
        <begin position="2704"/>
        <end position="2715"/>
    </location>
</feature>
<dbReference type="InterPro" id="IPR057326">
    <property type="entry name" value="KR_dom"/>
</dbReference>
<dbReference type="SUPFAM" id="SSF51735">
    <property type="entry name" value="NAD(P)-binding Rossmann-fold domains"/>
    <property type="match status" value="2"/>
</dbReference>
<dbReference type="InterPro" id="IPR014043">
    <property type="entry name" value="Acyl_transferase_dom"/>
</dbReference>
<dbReference type="InterPro" id="IPR016036">
    <property type="entry name" value="Malonyl_transacylase_ACP-bd"/>
</dbReference>
<feature type="region of interest" description="C-terminal hotdog fold" evidence="9">
    <location>
        <begin position="1065"/>
        <end position="1199"/>
    </location>
</feature>
<dbReference type="CDD" id="cd00833">
    <property type="entry name" value="PKS"/>
    <property type="match status" value="2"/>
</dbReference>
<evidence type="ECO:0008006" key="16">
    <source>
        <dbReference type="Google" id="ProtNLM"/>
    </source>
</evidence>
<dbReference type="PROSITE" id="PS52004">
    <property type="entry name" value="KS3_2"/>
    <property type="match status" value="2"/>
</dbReference>
<evidence type="ECO:0000256" key="7">
    <source>
        <dbReference type="ARBA" id="ARBA00023268"/>
    </source>
</evidence>
<dbReference type="InterPro" id="IPR032821">
    <property type="entry name" value="PKS_assoc"/>
</dbReference>
<dbReference type="InterPro" id="IPR001227">
    <property type="entry name" value="Ac_transferase_dom_sf"/>
</dbReference>
<feature type="domain" description="PKS/mFAS DH" evidence="13">
    <location>
        <begin position="932"/>
        <end position="1199"/>
    </location>
</feature>
<evidence type="ECO:0000256" key="3">
    <source>
        <dbReference type="ARBA" id="ARBA00022450"/>
    </source>
</evidence>
<accession>A0ABN2N6D8</accession>
<proteinExistence type="predicted"/>
<evidence type="ECO:0000313" key="14">
    <source>
        <dbReference type="EMBL" id="GAA1853532.1"/>
    </source>
</evidence>
<name>A0ABN2N6D8_9MICO</name>
<dbReference type="InterPro" id="IPR036736">
    <property type="entry name" value="ACP-like_sf"/>
</dbReference>
<dbReference type="InterPro" id="IPR016039">
    <property type="entry name" value="Thiolase-like"/>
</dbReference>
<dbReference type="SUPFAM" id="SSF52151">
    <property type="entry name" value="FabD/lysophospholipase-like"/>
    <property type="match status" value="2"/>
</dbReference>
<dbReference type="Pfam" id="PF02801">
    <property type="entry name" value="Ketoacyl-synt_C"/>
    <property type="match status" value="2"/>
</dbReference>
<keyword evidence="7" id="KW-0511">Multifunctional enzyme</keyword>
<dbReference type="InterPro" id="IPR013968">
    <property type="entry name" value="PKS_KR"/>
</dbReference>
<evidence type="ECO:0000259" key="13">
    <source>
        <dbReference type="PROSITE" id="PS52019"/>
    </source>
</evidence>
<comment type="pathway">
    <text evidence="2">Antibiotic biosynthesis.</text>
</comment>
<dbReference type="PROSITE" id="PS50075">
    <property type="entry name" value="CARRIER"/>
    <property type="match status" value="2"/>
</dbReference>
<dbReference type="InterPro" id="IPR006162">
    <property type="entry name" value="Ppantetheine_attach_site"/>
</dbReference>
<dbReference type="Pfam" id="PF00698">
    <property type="entry name" value="Acyl_transf_1"/>
    <property type="match status" value="2"/>
</dbReference>
<dbReference type="InterPro" id="IPR020806">
    <property type="entry name" value="PKS_PP-bd"/>
</dbReference>
<dbReference type="RefSeq" id="WP_344099683.1">
    <property type="nucleotide sequence ID" value="NZ_BAAANL010000001.1"/>
</dbReference>
<dbReference type="Pfam" id="PF00550">
    <property type="entry name" value="PP-binding"/>
    <property type="match status" value="2"/>
</dbReference>
<dbReference type="InterPro" id="IPR014030">
    <property type="entry name" value="Ketoacyl_synth_N"/>
</dbReference>
<dbReference type="InterPro" id="IPR020841">
    <property type="entry name" value="PKS_Beta-ketoAc_synthase_dom"/>
</dbReference>
<comment type="cofactor">
    <cofactor evidence="1">
        <name>pantetheine 4'-phosphate</name>
        <dbReference type="ChEBI" id="CHEBI:47942"/>
    </cofactor>
</comment>
<dbReference type="SMART" id="SM00826">
    <property type="entry name" value="PKS_DH"/>
    <property type="match status" value="1"/>
</dbReference>
<keyword evidence="3" id="KW-0596">Phosphopantetheine</keyword>
<dbReference type="Gene3D" id="3.40.47.10">
    <property type="match status" value="2"/>
</dbReference>
<dbReference type="InterPro" id="IPR042104">
    <property type="entry name" value="PKS_dehydratase_sf"/>
</dbReference>
<dbReference type="SUPFAM" id="SSF55048">
    <property type="entry name" value="Probable ACP-binding domain of malonyl-CoA ACP transacylase"/>
    <property type="match status" value="2"/>
</dbReference>
<dbReference type="SMART" id="SM00825">
    <property type="entry name" value="PKS_KS"/>
    <property type="match status" value="2"/>
</dbReference>
<keyword evidence="6" id="KW-0045">Antibiotic biosynthesis</keyword>
<dbReference type="PANTHER" id="PTHR43775:SF51">
    <property type="entry name" value="INACTIVE PHENOLPHTHIOCEROL SYNTHESIS POLYKETIDE SYNTHASE TYPE I PKS1-RELATED"/>
    <property type="match status" value="1"/>
</dbReference>
<keyword evidence="15" id="KW-1185">Reference proteome</keyword>
<dbReference type="EMBL" id="BAAANL010000001">
    <property type="protein sequence ID" value="GAA1853532.1"/>
    <property type="molecule type" value="Genomic_DNA"/>
</dbReference>
<feature type="compositionally biased region" description="Pro residues" evidence="10">
    <location>
        <begin position="457"/>
        <end position="468"/>
    </location>
</feature>
<evidence type="ECO:0000256" key="1">
    <source>
        <dbReference type="ARBA" id="ARBA00001957"/>
    </source>
</evidence>
<dbReference type="Gene3D" id="1.10.1200.10">
    <property type="entry name" value="ACP-like"/>
    <property type="match status" value="2"/>
</dbReference>
<dbReference type="InterPro" id="IPR014031">
    <property type="entry name" value="Ketoacyl_synth_C"/>
</dbReference>
<dbReference type="InterPro" id="IPR018201">
    <property type="entry name" value="Ketoacyl_synth_AS"/>
</dbReference>
<feature type="domain" description="Ketosynthase family 3 (KS3)" evidence="12">
    <location>
        <begin position="1774"/>
        <end position="2198"/>
    </location>
</feature>
<evidence type="ECO:0000259" key="11">
    <source>
        <dbReference type="PROSITE" id="PS50075"/>
    </source>
</evidence>
<dbReference type="SMART" id="SM00823">
    <property type="entry name" value="PKS_PP"/>
    <property type="match status" value="2"/>
</dbReference>
<comment type="caution">
    <text evidence="14">The sequence shown here is derived from an EMBL/GenBank/DDBJ whole genome shotgun (WGS) entry which is preliminary data.</text>
</comment>
<keyword evidence="5" id="KW-0808">Transferase</keyword>
<keyword evidence="4" id="KW-0597">Phosphoprotein</keyword>
<dbReference type="PROSITE" id="PS00012">
    <property type="entry name" value="PHOSPHOPANTETHEINE"/>
    <property type="match status" value="2"/>
</dbReference>
<feature type="compositionally biased region" description="Gly residues" evidence="10">
    <location>
        <begin position="2365"/>
        <end position="2383"/>
    </location>
</feature>
<dbReference type="SMART" id="SM00822">
    <property type="entry name" value="PKS_KR"/>
    <property type="match status" value="1"/>
</dbReference>
<keyword evidence="8" id="KW-0012">Acyltransferase</keyword>
<dbReference type="CDD" id="cd08956">
    <property type="entry name" value="KR_3_FAS_SDR_x"/>
    <property type="match status" value="1"/>
</dbReference>
<dbReference type="Pfam" id="PF08659">
    <property type="entry name" value="KR"/>
    <property type="match status" value="1"/>
</dbReference>
<dbReference type="InterPro" id="IPR015083">
    <property type="entry name" value="NorB/c/GfsB-D-like_docking"/>
</dbReference>
<dbReference type="Pfam" id="PF21089">
    <property type="entry name" value="PKS_DH_N"/>
    <property type="match status" value="1"/>
</dbReference>
<dbReference type="Gene3D" id="3.10.129.110">
    <property type="entry name" value="Polyketide synthase dehydratase"/>
    <property type="match status" value="1"/>
</dbReference>
<dbReference type="Pfam" id="PF14765">
    <property type="entry name" value="PS-DH"/>
    <property type="match status" value="1"/>
</dbReference>
<dbReference type="PROSITE" id="PS52019">
    <property type="entry name" value="PKS_MFAS_DH"/>
    <property type="match status" value="1"/>
</dbReference>
<dbReference type="SUPFAM" id="SSF47336">
    <property type="entry name" value="ACP-like"/>
    <property type="match status" value="2"/>
</dbReference>
<evidence type="ECO:0000256" key="8">
    <source>
        <dbReference type="ARBA" id="ARBA00023315"/>
    </source>
</evidence>
<protein>
    <recommendedName>
        <fullName evidence="16">Acyl transferase domain-containing protein</fullName>
    </recommendedName>
</protein>
<feature type="active site" description="Proton donor; for dehydratase activity" evidence="9">
    <location>
        <position position="1122"/>
    </location>
</feature>
<evidence type="ECO:0000256" key="2">
    <source>
        <dbReference type="ARBA" id="ARBA00004792"/>
    </source>
</evidence>
<gene>
    <name evidence="14" type="ORF">GCM10009751_07770</name>
</gene>
<evidence type="ECO:0000256" key="6">
    <source>
        <dbReference type="ARBA" id="ARBA00023194"/>
    </source>
</evidence>
<feature type="domain" description="Carrier" evidence="11">
    <location>
        <begin position="1684"/>
        <end position="1759"/>
    </location>
</feature>
<feature type="region of interest" description="Disordered" evidence="10">
    <location>
        <begin position="2671"/>
        <end position="2715"/>
    </location>
</feature>
<dbReference type="Pfam" id="PF00109">
    <property type="entry name" value="ketoacyl-synt"/>
    <property type="match status" value="2"/>
</dbReference>
<feature type="compositionally biased region" description="Low complexity" evidence="10">
    <location>
        <begin position="2672"/>
        <end position="2690"/>
    </location>
</feature>
<dbReference type="PANTHER" id="PTHR43775">
    <property type="entry name" value="FATTY ACID SYNTHASE"/>
    <property type="match status" value="1"/>
</dbReference>
<dbReference type="Gene3D" id="3.30.70.3290">
    <property type="match status" value="2"/>
</dbReference>
<dbReference type="InterPro" id="IPR016035">
    <property type="entry name" value="Acyl_Trfase/lysoPLipase"/>
</dbReference>
<dbReference type="Gene3D" id="3.40.50.720">
    <property type="entry name" value="NAD(P)-binding Rossmann-like Domain"/>
    <property type="match status" value="1"/>
</dbReference>